<gene>
    <name evidence="2" type="ORF">DOK78_000622</name>
</gene>
<organism evidence="2 3">
    <name type="scientific">Candidatus Enterococcus lowellii</name>
    <dbReference type="NCBI Taxonomy" id="2230877"/>
    <lineage>
        <taxon>Bacteria</taxon>
        <taxon>Bacillati</taxon>
        <taxon>Bacillota</taxon>
        <taxon>Bacilli</taxon>
        <taxon>Lactobacillales</taxon>
        <taxon>Enterococcaceae</taxon>
        <taxon>Enterococcus</taxon>
    </lineage>
</organism>
<dbReference type="Proteomes" id="UP000664701">
    <property type="component" value="Chromosome"/>
</dbReference>
<dbReference type="Gene3D" id="3.40.630.30">
    <property type="match status" value="1"/>
</dbReference>
<dbReference type="CDD" id="cd04301">
    <property type="entry name" value="NAT_SF"/>
    <property type="match status" value="1"/>
</dbReference>
<name>A0ABZ2SJH5_9ENTE</name>
<dbReference type="EMBL" id="CP147251">
    <property type="protein sequence ID" value="WYJ76005.1"/>
    <property type="molecule type" value="Genomic_DNA"/>
</dbReference>
<proteinExistence type="predicted"/>
<evidence type="ECO:0000313" key="3">
    <source>
        <dbReference type="Proteomes" id="UP000664701"/>
    </source>
</evidence>
<feature type="domain" description="N-acetyltransferase" evidence="1">
    <location>
        <begin position="4"/>
        <end position="165"/>
    </location>
</feature>
<dbReference type="RefSeq" id="WP_207942284.1">
    <property type="nucleotide sequence ID" value="NZ_CP147251.1"/>
</dbReference>
<sequence length="180" mass="20726">MGKDRLRIATKEDAPAFLELIQESFQEVKDYGIDWPSTNATLESVIENIETGIALVLEREGRLISTITVRQPWENETPISNYPFLWWFATADELKGQGIGKKFIKQVEEEFLVKILKAPAYVIGTSGRKHPWLLDMYLRNGYQILTTREDEDDTGVALYKVLIPEKFDENILRIPEVVTH</sequence>
<reference evidence="2 3" key="2">
    <citation type="submission" date="2024-03" db="EMBL/GenBank/DDBJ databases">
        <title>The Genome Sequence of Enterococcus sp. DIV2402.</title>
        <authorList>
            <consortium name="The Broad Institute Genomics Platform"/>
            <consortium name="The Broad Institute Microbial Omics Core"/>
            <consortium name="The Broad Institute Genomic Center for Infectious Diseases"/>
            <person name="Earl A."/>
            <person name="Manson A."/>
            <person name="Gilmore M."/>
            <person name="Schwartman J."/>
            <person name="Shea T."/>
            <person name="Abouelleil A."/>
            <person name="Cao P."/>
            <person name="Chapman S."/>
            <person name="Cusick C."/>
            <person name="Young S."/>
            <person name="Neafsey D."/>
            <person name="Nusbaum C."/>
            <person name="Birren B."/>
        </authorList>
    </citation>
    <scope>NUCLEOTIDE SEQUENCE [LARGE SCALE GENOMIC DNA]</scope>
    <source>
        <strain evidence="2 3">DIV2402</strain>
    </source>
</reference>
<dbReference type="SUPFAM" id="SSF55729">
    <property type="entry name" value="Acyl-CoA N-acyltransferases (Nat)"/>
    <property type="match status" value="1"/>
</dbReference>
<evidence type="ECO:0000313" key="2">
    <source>
        <dbReference type="EMBL" id="WYJ76005.1"/>
    </source>
</evidence>
<dbReference type="PROSITE" id="PS51186">
    <property type="entry name" value="GNAT"/>
    <property type="match status" value="1"/>
</dbReference>
<reference evidence="2 3" key="1">
    <citation type="submission" date="2021-03" db="EMBL/GenBank/DDBJ databases">
        <authorList>
            <person name="Gilmore M.S."/>
            <person name="Schwartzman J."/>
            <person name="Van Tyne D."/>
            <person name="Martin M."/>
            <person name="Earl A.M."/>
            <person name="Manson A.L."/>
            <person name="Straub T."/>
            <person name="Salamzade R."/>
            <person name="Saavedra J."/>
            <person name="Lebreton F."/>
            <person name="Prichula J."/>
            <person name="Schaufler K."/>
            <person name="Gaca A."/>
            <person name="Sgardioli B."/>
            <person name="Wagenaar J."/>
            <person name="Strong T."/>
        </authorList>
    </citation>
    <scope>NUCLEOTIDE SEQUENCE [LARGE SCALE GENOMIC DNA]</scope>
    <source>
        <strain evidence="2 3">DIV2402</strain>
    </source>
</reference>
<protein>
    <recommendedName>
        <fullName evidence="1">N-acetyltransferase domain-containing protein</fullName>
    </recommendedName>
</protein>
<accession>A0ABZ2SJH5</accession>
<keyword evidence="3" id="KW-1185">Reference proteome</keyword>
<dbReference type="InterPro" id="IPR000182">
    <property type="entry name" value="GNAT_dom"/>
</dbReference>
<evidence type="ECO:0000259" key="1">
    <source>
        <dbReference type="PROSITE" id="PS51186"/>
    </source>
</evidence>
<dbReference type="InterPro" id="IPR016181">
    <property type="entry name" value="Acyl_CoA_acyltransferase"/>
</dbReference>
<dbReference type="Pfam" id="PF00583">
    <property type="entry name" value="Acetyltransf_1"/>
    <property type="match status" value="1"/>
</dbReference>